<dbReference type="RefSeq" id="WP_091182708.1">
    <property type="nucleotide sequence ID" value="NZ_FNRY01000001.1"/>
</dbReference>
<dbReference type="SUPFAM" id="SSF75005">
    <property type="entry name" value="Arabinanase/levansucrase/invertase"/>
    <property type="match status" value="1"/>
</dbReference>
<accession>A0A1H4M584</accession>
<comment type="similarity">
    <text evidence="1 4">Belongs to the glycosyl hydrolase 32 family.</text>
</comment>
<dbReference type="Pfam" id="PF00251">
    <property type="entry name" value="Glyco_hydro_32N"/>
    <property type="match status" value="1"/>
</dbReference>
<name>A0A1H4M584_9MICO</name>
<dbReference type="PANTHER" id="PTHR42800">
    <property type="entry name" value="EXOINULINASE INUD (AFU_ORTHOLOGUE AFUA_5G00480)"/>
    <property type="match status" value="1"/>
</dbReference>
<gene>
    <name evidence="7" type="ORF">SAMN04489806_1755</name>
</gene>
<dbReference type="PROSITE" id="PS00609">
    <property type="entry name" value="GLYCOSYL_HYDROL_F32"/>
    <property type="match status" value="1"/>
</dbReference>
<dbReference type="InterPro" id="IPR018053">
    <property type="entry name" value="Glyco_hydro_32_AS"/>
</dbReference>
<sequence length="487" mass="53575">MTQTKQIGTPRPSIHFAPRRHWINDPNGLVYYGNRYHLFFQHNPEGDTHGNMSWGHATSCDLVHWQEHPVAISHTEEEEVFSGSTVFDEANSSGLGNAQNPPLVAIYTSAYRAERRQAQSLAYSTDGGRTWARYHGNPVLDRGSSDFRDPKVFRYTLGDGPYWVMVAVEAAARQVVLYRSDDLKSWTYLSSYGPAGAVGGVWECPDLFPLPVDGDAEQQRWVLLISLNPGGVAGGSGTQYVVGQFDGIRFTPDEPLETLSGEREPLEGLAWLDWGRDCYAGVTFSGLPLHERILMAWMSNWDYAHAVPTTPWRGMMTTARRLTLRSIGGRARLCAEPVLPPGRVAEELAPCTLANGESLVVQLPDVARIDFRIRALETASVELRGSDGSVMLTFDGASGRIHLDRRSADVMGHPLYPSIDTAPSLTRGSMLDATIVLDTGSVEIFADQGSRNFTDLAFLGEARVLTMHAVAGSVSVDELRVLNLEAR</sequence>
<protein>
    <submittedName>
        <fullName evidence="7">Levanbiose-producing levanase</fullName>
    </submittedName>
</protein>
<dbReference type="CDD" id="cd18622">
    <property type="entry name" value="GH32_Inu-like"/>
    <property type="match status" value="1"/>
</dbReference>
<evidence type="ECO:0000256" key="2">
    <source>
        <dbReference type="ARBA" id="ARBA00022801"/>
    </source>
</evidence>
<dbReference type="PANTHER" id="PTHR42800:SF1">
    <property type="entry name" value="EXOINULINASE INUD (AFU_ORTHOLOGUE AFUA_5G00480)"/>
    <property type="match status" value="1"/>
</dbReference>
<dbReference type="SMART" id="SM00640">
    <property type="entry name" value="Glyco_32"/>
    <property type="match status" value="1"/>
</dbReference>
<dbReference type="InterPro" id="IPR013189">
    <property type="entry name" value="Glyco_hydro_32_C"/>
</dbReference>
<dbReference type="OrthoDB" id="9776657at2"/>
<dbReference type="SUPFAM" id="SSF49899">
    <property type="entry name" value="Concanavalin A-like lectins/glucanases"/>
    <property type="match status" value="1"/>
</dbReference>
<proteinExistence type="inferred from homology"/>
<keyword evidence="8" id="KW-1185">Reference proteome</keyword>
<dbReference type="AlphaFoldDB" id="A0A1H4M584"/>
<dbReference type="GO" id="GO:0005737">
    <property type="term" value="C:cytoplasm"/>
    <property type="evidence" value="ECO:0007669"/>
    <property type="project" value="TreeGrafter"/>
</dbReference>
<dbReference type="Gene3D" id="2.115.10.20">
    <property type="entry name" value="Glycosyl hydrolase domain, family 43"/>
    <property type="match status" value="1"/>
</dbReference>
<dbReference type="InterPro" id="IPR013320">
    <property type="entry name" value="ConA-like_dom_sf"/>
</dbReference>
<dbReference type="InterPro" id="IPR013148">
    <property type="entry name" value="Glyco_hydro_32_N"/>
</dbReference>
<feature type="domain" description="Glycosyl hydrolase family 32 N-terminal" evidence="5">
    <location>
        <begin position="15"/>
        <end position="335"/>
    </location>
</feature>
<dbReference type="STRING" id="640635.SAMN04489806_1755"/>
<evidence type="ECO:0000259" key="5">
    <source>
        <dbReference type="Pfam" id="PF00251"/>
    </source>
</evidence>
<evidence type="ECO:0000259" key="6">
    <source>
        <dbReference type="Pfam" id="PF08244"/>
    </source>
</evidence>
<feature type="domain" description="Glycosyl hydrolase family 32 C-terminal" evidence="6">
    <location>
        <begin position="369"/>
        <end position="481"/>
    </location>
</feature>
<evidence type="ECO:0000256" key="4">
    <source>
        <dbReference type="RuleBase" id="RU362110"/>
    </source>
</evidence>
<dbReference type="InterPro" id="IPR001362">
    <property type="entry name" value="Glyco_hydro_32"/>
</dbReference>
<dbReference type="InterPro" id="IPR023296">
    <property type="entry name" value="Glyco_hydro_beta-prop_sf"/>
</dbReference>
<reference evidence="7 8" key="1">
    <citation type="submission" date="2016-10" db="EMBL/GenBank/DDBJ databases">
        <authorList>
            <person name="de Groot N.N."/>
        </authorList>
    </citation>
    <scope>NUCLEOTIDE SEQUENCE [LARGE SCALE GENOMIC DNA]</scope>
    <source>
        <strain evidence="7 8">DSM 21799</strain>
    </source>
</reference>
<keyword evidence="3 4" id="KW-0326">Glycosidase</keyword>
<dbReference type="Pfam" id="PF08244">
    <property type="entry name" value="Glyco_hydro_32C"/>
    <property type="match status" value="1"/>
</dbReference>
<evidence type="ECO:0000313" key="8">
    <source>
        <dbReference type="Proteomes" id="UP000199183"/>
    </source>
</evidence>
<dbReference type="Proteomes" id="UP000199183">
    <property type="component" value="Unassembled WGS sequence"/>
</dbReference>
<keyword evidence="2 4" id="KW-0378">Hydrolase</keyword>
<evidence type="ECO:0000256" key="3">
    <source>
        <dbReference type="ARBA" id="ARBA00023295"/>
    </source>
</evidence>
<dbReference type="Gene3D" id="2.60.120.560">
    <property type="entry name" value="Exo-inulinase, domain 1"/>
    <property type="match status" value="1"/>
</dbReference>
<dbReference type="GO" id="GO:0004575">
    <property type="term" value="F:sucrose alpha-glucosidase activity"/>
    <property type="evidence" value="ECO:0007669"/>
    <property type="project" value="TreeGrafter"/>
</dbReference>
<evidence type="ECO:0000313" key="7">
    <source>
        <dbReference type="EMBL" id="SEB77934.1"/>
    </source>
</evidence>
<evidence type="ECO:0000256" key="1">
    <source>
        <dbReference type="ARBA" id="ARBA00009902"/>
    </source>
</evidence>
<organism evidence="7 8">
    <name type="scientific">Paramicrobacterium humi</name>
    <dbReference type="NCBI Taxonomy" id="640635"/>
    <lineage>
        <taxon>Bacteria</taxon>
        <taxon>Bacillati</taxon>
        <taxon>Actinomycetota</taxon>
        <taxon>Actinomycetes</taxon>
        <taxon>Micrococcales</taxon>
        <taxon>Microbacteriaceae</taxon>
        <taxon>Paramicrobacterium</taxon>
    </lineage>
</organism>
<dbReference type="GO" id="GO:0005987">
    <property type="term" value="P:sucrose catabolic process"/>
    <property type="evidence" value="ECO:0007669"/>
    <property type="project" value="TreeGrafter"/>
</dbReference>
<dbReference type="EMBL" id="FNRY01000001">
    <property type="protein sequence ID" value="SEB77934.1"/>
    <property type="molecule type" value="Genomic_DNA"/>
</dbReference>